<dbReference type="EMBL" id="KB020859">
    <property type="protein sequence ID" value="ELA29478.1"/>
    <property type="molecule type" value="Genomic_DNA"/>
</dbReference>
<feature type="region of interest" description="Disordered" evidence="1">
    <location>
        <begin position="236"/>
        <end position="296"/>
    </location>
</feature>
<reference evidence="3 4" key="3">
    <citation type="submission" date="2020-04" db="EMBL/GenBank/DDBJ databases">
        <title>Genome sequencing and assembly of multiple isolates from the Colletotrichum gloeosporioides species complex.</title>
        <authorList>
            <person name="Gan P."/>
            <person name="Shirasu K."/>
        </authorList>
    </citation>
    <scope>NUCLEOTIDE SEQUENCE [LARGE SCALE GENOMIC DNA]</scope>
    <source>
        <strain evidence="3 4">Nara gc5</strain>
    </source>
</reference>
<evidence type="ECO:0000313" key="4">
    <source>
        <dbReference type="Proteomes" id="UP000011096"/>
    </source>
</evidence>
<feature type="compositionally biased region" description="Polar residues" evidence="1">
    <location>
        <begin position="284"/>
        <end position="296"/>
    </location>
</feature>
<dbReference type="Proteomes" id="UP000011096">
    <property type="component" value="Unassembled WGS sequence"/>
</dbReference>
<feature type="compositionally biased region" description="Low complexity" evidence="1">
    <location>
        <begin position="257"/>
        <end position="266"/>
    </location>
</feature>
<gene>
    <name evidence="2" type="ORF">CGGC5_10153</name>
    <name evidence="3" type="ORF">CGGC5_v006315</name>
</gene>
<dbReference type="InParanoid" id="L2FUT3"/>
<feature type="compositionally biased region" description="Polar residues" evidence="1">
    <location>
        <begin position="236"/>
        <end position="256"/>
    </location>
</feature>
<organism evidence="2">
    <name type="scientific">Colletotrichum fructicola (strain Nara gc5)</name>
    <name type="common">Anthracnose fungus</name>
    <name type="synonym">Colletotrichum gloeosporioides (strain Nara gc5)</name>
    <dbReference type="NCBI Taxonomy" id="1213859"/>
    <lineage>
        <taxon>Eukaryota</taxon>
        <taxon>Fungi</taxon>
        <taxon>Dikarya</taxon>
        <taxon>Ascomycota</taxon>
        <taxon>Pezizomycotina</taxon>
        <taxon>Sordariomycetes</taxon>
        <taxon>Hypocreomycetidae</taxon>
        <taxon>Glomerellales</taxon>
        <taxon>Glomerellaceae</taxon>
        <taxon>Colletotrichum</taxon>
        <taxon>Colletotrichum gloeosporioides species complex</taxon>
    </lineage>
</organism>
<evidence type="ECO:0000313" key="3">
    <source>
        <dbReference type="EMBL" id="KAF4486439.1"/>
    </source>
</evidence>
<name>L2FUT3_COLFN</name>
<reference evidence="2" key="1">
    <citation type="submission" date="2012-08" db="EMBL/GenBank/DDBJ databases">
        <title>Genome analysis of Colletotrichum orbiculare and Colletotrichum fructicola.</title>
        <authorList>
            <person name="Gan P.H.P."/>
            <person name="Ikeda K."/>
            <person name="Irieda H."/>
            <person name="Narusaka M."/>
            <person name="O'Connell R.J."/>
            <person name="Narusaka Y."/>
            <person name="Takano Y."/>
            <person name="Kubo Y."/>
            <person name="Shirasu K."/>
        </authorList>
    </citation>
    <scope>NUCLEOTIDE SEQUENCE</scope>
    <source>
        <strain evidence="2">Nara gc5</strain>
    </source>
</reference>
<evidence type="ECO:0000313" key="2">
    <source>
        <dbReference type="EMBL" id="ELA29478.1"/>
    </source>
</evidence>
<dbReference type="HOGENOM" id="CLU_762925_0_0_1"/>
<proteinExistence type="predicted"/>
<dbReference type="AlphaFoldDB" id="L2FUT3"/>
<reference evidence="3 4" key="2">
    <citation type="submission" date="2012-08" db="EMBL/GenBank/DDBJ databases">
        <authorList>
            <person name="Gan P.H.P."/>
            <person name="Ikeda K."/>
            <person name="Irieda H."/>
            <person name="Narusaka M."/>
            <person name="O'Connell R.J."/>
            <person name="Narusaka Y."/>
            <person name="Takano Y."/>
            <person name="Kubo Y."/>
            <person name="Shirasu K."/>
        </authorList>
    </citation>
    <scope>NUCLEOTIDE SEQUENCE [LARGE SCALE GENOMIC DNA]</scope>
    <source>
        <strain evidence="3 4">Nara gc5</strain>
    </source>
</reference>
<dbReference type="STRING" id="1213859.L2FUT3"/>
<keyword evidence="4" id="KW-1185">Reference proteome</keyword>
<dbReference type="EMBL" id="ANPB02000003">
    <property type="protein sequence ID" value="KAF4486439.1"/>
    <property type="molecule type" value="Genomic_DNA"/>
</dbReference>
<sequence>MTTAHGILDQLALHEEQEGLKDMEQGTDYTFWNTDLCESDLDEESNIDGDDNGKYFFNLDEDVLGKRDPSDVARWQPFDGVVGINFLGKLYSENKHSVNAKSSTDYALLKAKAFDGFSNRLFSELGAAEITSYVANDELEQGSVSVIFGLDDVAHGTLLPRATNFPFNNGELALRTVELTKPLARGTSGTWLIKDAKFVGMIVAAYEGEPLALFISAEDIIVDILMSFPAERNPPSNIGSFGATRQHSQNASSIQAPTSTSSNPTTAIQIEEALDPSSKDGQRTSRPNTSNATQPLGVTTVFSSSRHSSKGYGSSKKYEYQWVWTCCQCGDSGMSCNSTPGCPNCNIFRCANCPLRQVKVRVA</sequence>
<accession>L2FUT3</accession>
<protein>
    <submittedName>
        <fullName evidence="2">Uncharacterized protein</fullName>
    </submittedName>
</protein>
<dbReference type="OrthoDB" id="4850182at2759"/>
<evidence type="ECO:0000256" key="1">
    <source>
        <dbReference type="SAM" id="MobiDB-lite"/>
    </source>
</evidence>